<dbReference type="AlphaFoldDB" id="D9PNI1"/>
<name>D9PNI1_9ZZZZ</name>
<evidence type="ECO:0000313" key="2">
    <source>
        <dbReference type="EMBL" id="EFK94886.1"/>
    </source>
</evidence>
<comment type="caution">
    <text evidence="2">The sequence shown here is derived from an EMBL/GenBank/DDBJ whole genome shotgun (WGS) entry which is preliminary data.</text>
</comment>
<dbReference type="InterPro" id="IPR001387">
    <property type="entry name" value="Cro/C1-type_HTH"/>
</dbReference>
<accession>D9PNI1</accession>
<dbReference type="GO" id="GO:0003677">
    <property type="term" value="F:DNA binding"/>
    <property type="evidence" value="ECO:0007669"/>
    <property type="project" value="InterPro"/>
</dbReference>
<dbReference type="PROSITE" id="PS50943">
    <property type="entry name" value="HTH_CROC1"/>
    <property type="match status" value="1"/>
</dbReference>
<dbReference type="SUPFAM" id="SSF47413">
    <property type="entry name" value="lambda repressor-like DNA-binding domains"/>
    <property type="match status" value="1"/>
</dbReference>
<reference evidence="2" key="2">
    <citation type="journal article" date="2011" name="Microb. Ecol.">
        <title>Taxonomic and Functional Metagenomic Profiling of the Microbial Community in the Anoxic Sediment of a Sub-saline Shallow Lake (Laguna de Carrizo, Central Spain).</title>
        <authorList>
            <person name="Ferrer M."/>
            <person name="Guazzaroni M.E."/>
            <person name="Richter M."/>
            <person name="Garcia-Salamanca A."/>
            <person name="Yarza P."/>
            <person name="Suarez-Suarez A."/>
            <person name="Solano J."/>
            <person name="Alcaide M."/>
            <person name="van Dillewijn P."/>
            <person name="Molina-Henares M.A."/>
            <person name="Lopez-Cortes N."/>
            <person name="Al-Ramahi Y."/>
            <person name="Guerrero C."/>
            <person name="Acosta A."/>
            <person name="de Eugenio L.I."/>
            <person name="Martinez V."/>
            <person name="Marques S."/>
            <person name="Rojo F."/>
            <person name="Santero E."/>
            <person name="Genilloud O."/>
            <person name="Perez-Perez J."/>
            <person name="Rossello-Mora R."/>
            <person name="Ramos J.L."/>
        </authorList>
    </citation>
    <scope>NUCLEOTIDE SEQUENCE</scope>
</reference>
<organism evidence="2">
    <name type="scientific">sediment metagenome</name>
    <dbReference type="NCBI Taxonomy" id="749907"/>
    <lineage>
        <taxon>unclassified sequences</taxon>
        <taxon>metagenomes</taxon>
        <taxon>ecological metagenomes</taxon>
    </lineage>
</organism>
<protein>
    <submittedName>
        <fullName evidence="2">Transcriptional regulator, XRE family</fullName>
    </submittedName>
</protein>
<proteinExistence type="predicted"/>
<dbReference type="InterPro" id="IPR010982">
    <property type="entry name" value="Lambda_DNA-bd_dom_sf"/>
</dbReference>
<feature type="domain" description="HTH cro/C1-type" evidence="1">
    <location>
        <begin position="26"/>
        <end position="79"/>
    </location>
</feature>
<reference evidence="2" key="1">
    <citation type="submission" date="2010-07" db="EMBL/GenBank/DDBJ databases">
        <authorList>
            <consortium name="CONSOLIDER consortium CSD2007-00005"/>
            <person name="Guazzaroni M.-E."/>
            <person name="Richter M."/>
            <person name="Garcia-Salamanca A."/>
            <person name="Yarza P."/>
            <person name="Ferrer M."/>
        </authorList>
    </citation>
    <scope>NUCLEOTIDE SEQUENCE</scope>
</reference>
<dbReference type="Gene3D" id="1.10.260.40">
    <property type="entry name" value="lambda repressor-like DNA-binding domains"/>
    <property type="match status" value="1"/>
</dbReference>
<gene>
    <name evidence="2" type="ORF">LDC_3114</name>
</gene>
<dbReference type="EMBL" id="ADZX01000965">
    <property type="protein sequence ID" value="EFK94886.1"/>
    <property type="molecule type" value="Genomic_DNA"/>
</dbReference>
<dbReference type="Pfam" id="PF13560">
    <property type="entry name" value="HTH_31"/>
    <property type="match status" value="1"/>
</dbReference>
<sequence length="105" mass="11300">MARKLPSIEANILPLASDLVGLGKVVRNARAHGRLRIDDAASLSGVSSDFLSRLENGKPVTTDRLLKVLEALGLQILVVPKDMSRLLSKVVLDASLNESDKESPE</sequence>
<dbReference type="CDD" id="cd00093">
    <property type="entry name" value="HTH_XRE"/>
    <property type="match status" value="1"/>
</dbReference>
<evidence type="ECO:0000259" key="1">
    <source>
        <dbReference type="PROSITE" id="PS50943"/>
    </source>
</evidence>